<dbReference type="RefSeq" id="WP_019382129.1">
    <property type="nucleotide sequence ID" value="NZ_CP015506.1"/>
</dbReference>
<dbReference type="KEGG" id="bon:A361_15665"/>
<reference evidence="1 2" key="1">
    <citation type="submission" date="2016-04" db="EMBL/GenBank/DDBJ databases">
        <title>Complete genome sequence of Bacillus oceanisediminis strain 2691.</title>
        <authorList>
            <person name="Jeong H."/>
            <person name="Kim H.J."/>
            <person name="Lee D.-W."/>
        </authorList>
    </citation>
    <scope>NUCLEOTIDE SEQUENCE [LARGE SCALE GENOMIC DNA]</scope>
    <source>
        <strain evidence="1 2">2691</strain>
    </source>
</reference>
<sequence>MEQVNHHTKINASENAVIWSQYVNDSLSRCILRYMLHDVKDEDIRDLLKFALELSETHLEKTKQFLSLENLPIPIGFTDEDVTVDAPSLFTDTFKIVYLHIMTIHGLTRYAGATSVCIREDVRKYFIECTSQSLELYDRVTSVSLNKGIINKPPTLNNQQKIDFVRKQNYLTGWFGKRRPINAIEISGVHLNMQKTMMKMVLELGFSQVCQSKEVRDYMERARNLCSKHFDILSTMLKEENLHVPKLFETEVTDSTVPPFSDKLMLFHIATLLSAAIAYYSEALTMGQRRDLAANYARMNTEIALIAEDGLNLLIEKGWMEQPPSATDHESLAKN</sequence>
<evidence type="ECO:0000313" key="2">
    <source>
        <dbReference type="Proteomes" id="UP000077856"/>
    </source>
</evidence>
<dbReference type="eggNOG" id="ENOG502Z85B">
    <property type="taxonomic scope" value="Bacteria"/>
</dbReference>
<dbReference type="AlphaFoldDB" id="A0A160MCY0"/>
<gene>
    <name evidence="1" type="ORF">A361_15665</name>
</gene>
<dbReference type="InterPro" id="IPR012347">
    <property type="entry name" value="Ferritin-like"/>
</dbReference>
<name>A0A160MCY0_9BACI</name>
<evidence type="ECO:0000313" key="1">
    <source>
        <dbReference type="EMBL" id="AND40523.1"/>
    </source>
</evidence>
<organism evidence="1 2">
    <name type="scientific">Cytobacillus oceanisediminis 2691</name>
    <dbReference type="NCBI Taxonomy" id="1196031"/>
    <lineage>
        <taxon>Bacteria</taxon>
        <taxon>Bacillati</taxon>
        <taxon>Bacillota</taxon>
        <taxon>Bacilli</taxon>
        <taxon>Bacillales</taxon>
        <taxon>Bacillaceae</taxon>
        <taxon>Cytobacillus</taxon>
    </lineage>
</organism>
<dbReference type="InterPro" id="IPR021617">
    <property type="entry name" value="DUF3231"/>
</dbReference>
<dbReference type="Proteomes" id="UP000077856">
    <property type="component" value="Chromosome"/>
</dbReference>
<proteinExistence type="predicted"/>
<dbReference type="Pfam" id="PF11553">
    <property type="entry name" value="DUF3231"/>
    <property type="match status" value="2"/>
</dbReference>
<dbReference type="STRING" id="1196031.A361_15665"/>
<accession>A0A160MCY0</accession>
<protein>
    <submittedName>
        <fullName evidence="1">Transcriptional regulator</fullName>
    </submittedName>
</protein>
<dbReference type="EMBL" id="CP015506">
    <property type="protein sequence ID" value="AND40523.1"/>
    <property type="molecule type" value="Genomic_DNA"/>
</dbReference>
<dbReference type="Gene3D" id="1.20.1260.10">
    <property type="match status" value="2"/>
</dbReference>